<proteinExistence type="predicted"/>
<dbReference type="AlphaFoldDB" id="M5FN09"/>
<dbReference type="GeneID" id="63685970"/>
<protein>
    <submittedName>
        <fullName evidence="1">Uncharacterized protein</fullName>
    </submittedName>
</protein>
<dbReference type="HOGENOM" id="CLU_578726_0_0_1"/>
<keyword evidence="2" id="KW-1185">Reference proteome</keyword>
<gene>
    <name evidence="1" type="ORF">DACRYDRAFT_119974</name>
</gene>
<dbReference type="RefSeq" id="XP_040623523.1">
    <property type="nucleotide sequence ID" value="XM_040770908.1"/>
</dbReference>
<name>M5FN09_DACPD</name>
<accession>M5FN09</accession>
<evidence type="ECO:0000313" key="2">
    <source>
        <dbReference type="Proteomes" id="UP000030653"/>
    </source>
</evidence>
<reference evidence="1 2" key="1">
    <citation type="journal article" date="2012" name="Science">
        <title>The Paleozoic origin of enzymatic lignin decomposition reconstructed from 31 fungal genomes.</title>
        <authorList>
            <person name="Floudas D."/>
            <person name="Binder M."/>
            <person name="Riley R."/>
            <person name="Barry K."/>
            <person name="Blanchette R.A."/>
            <person name="Henrissat B."/>
            <person name="Martinez A.T."/>
            <person name="Otillar R."/>
            <person name="Spatafora J.W."/>
            <person name="Yadav J.S."/>
            <person name="Aerts A."/>
            <person name="Benoit I."/>
            <person name="Boyd A."/>
            <person name="Carlson A."/>
            <person name="Copeland A."/>
            <person name="Coutinho P.M."/>
            <person name="de Vries R.P."/>
            <person name="Ferreira P."/>
            <person name="Findley K."/>
            <person name="Foster B."/>
            <person name="Gaskell J."/>
            <person name="Glotzer D."/>
            <person name="Gorecki P."/>
            <person name="Heitman J."/>
            <person name="Hesse C."/>
            <person name="Hori C."/>
            <person name="Igarashi K."/>
            <person name="Jurgens J.A."/>
            <person name="Kallen N."/>
            <person name="Kersten P."/>
            <person name="Kohler A."/>
            <person name="Kuees U."/>
            <person name="Kumar T.K.A."/>
            <person name="Kuo A."/>
            <person name="LaButti K."/>
            <person name="Larrondo L.F."/>
            <person name="Lindquist E."/>
            <person name="Ling A."/>
            <person name="Lombard V."/>
            <person name="Lucas S."/>
            <person name="Lundell T."/>
            <person name="Martin R."/>
            <person name="McLaughlin D.J."/>
            <person name="Morgenstern I."/>
            <person name="Morin E."/>
            <person name="Murat C."/>
            <person name="Nagy L.G."/>
            <person name="Nolan M."/>
            <person name="Ohm R.A."/>
            <person name="Patyshakuliyeva A."/>
            <person name="Rokas A."/>
            <person name="Ruiz-Duenas F.J."/>
            <person name="Sabat G."/>
            <person name="Salamov A."/>
            <person name="Samejima M."/>
            <person name="Schmutz J."/>
            <person name="Slot J.C."/>
            <person name="St John F."/>
            <person name="Stenlid J."/>
            <person name="Sun H."/>
            <person name="Sun S."/>
            <person name="Syed K."/>
            <person name="Tsang A."/>
            <person name="Wiebenga A."/>
            <person name="Young D."/>
            <person name="Pisabarro A."/>
            <person name="Eastwood D.C."/>
            <person name="Martin F."/>
            <person name="Cullen D."/>
            <person name="Grigoriev I.V."/>
            <person name="Hibbett D.S."/>
        </authorList>
    </citation>
    <scope>NUCLEOTIDE SEQUENCE [LARGE SCALE GENOMIC DNA]</scope>
    <source>
        <strain evidence="1 2">DJM-731 SS1</strain>
    </source>
</reference>
<dbReference type="Proteomes" id="UP000030653">
    <property type="component" value="Unassembled WGS sequence"/>
</dbReference>
<organism evidence="1 2">
    <name type="scientific">Dacryopinax primogenitus (strain DJM 731)</name>
    <name type="common">Brown rot fungus</name>
    <dbReference type="NCBI Taxonomy" id="1858805"/>
    <lineage>
        <taxon>Eukaryota</taxon>
        <taxon>Fungi</taxon>
        <taxon>Dikarya</taxon>
        <taxon>Basidiomycota</taxon>
        <taxon>Agaricomycotina</taxon>
        <taxon>Dacrymycetes</taxon>
        <taxon>Dacrymycetales</taxon>
        <taxon>Dacrymycetaceae</taxon>
        <taxon>Dacryopinax</taxon>
    </lineage>
</organism>
<dbReference type="EMBL" id="JH795882">
    <property type="protein sequence ID" value="EJT96625.1"/>
    <property type="molecule type" value="Genomic_DNA"/>
</dbReference>
<sequence>MHMCYPTLLGLPVELLEAIAWHILGDNPSYVMRTPARNSDQHERNYASCFSSTRRDLSAYTKTCRAVRAASEKVLYRSIEVAMRRYCWSSPPPPPPVHARLLIYRPASRFPEDGKPEFTGNTPLGGDLHLLLRTLRQRPDLASAVRLAGIQVPQYSRPQDLIHTDIFAGTIQLLSLCENLVVLYVPYVPPTSITSFGIARSLSRAPLIEEEWAPCITKDFIPMDWVRNHLSQLRFTLHGPSRAVFRATKKVRLHGSDWTRGPVRFLFQAIAECGDFAEELHLSNVGRIVEAPEAWLAIAPQLPGGSQLRKIIFEEAELLSLPPSTGSWLLRKLPQLEVIECRQNKLLQPFSFQLLPPATRRLTFINDLPHDRFASPICTALLDAVGLRIPQIMRIEITSQLTETSYVRLAERCTEVGIIFDATHIEPTGPPFSERFDIYLSPVNSTPNIALGFPMVPAPVPTVYLRKRYGLL</sequence>
<evidence type="ECO:0000313" key="1">
    <source>
        <dbReference type="EMBL" id="EJT96625.1"/>
    </source>
</evidence>